<dbReference type="SUPFAM" id="SSF56784">
    <property type="entry name" value="HAD-like"/>
    <property type="match status" value="1"/>
</dbReference>
<dbReference type="PANTHER" id="PTHR12302">
    <property type="entry name" value="EBNA2 BINDING PROTEIN P100"/>
    <property type="match status" value="1"/>
</dbReference>
<feature type="non-terminal residue" evidence="4">
    <location>
        <position position="683"/>
    </location>
</feature>
<evidence type="ECO:0000259" key="2">
    <source>
        <dbReference type="PROSITE" id="PS50304"/>
    </source>
</evidence>
<dbReference type="Gene3D" id="2.30.30.140">
    <property type="match status" value="1"/>
</dbReference>
<dbReference type="PROSITE" id="PS50830">
    <property type="entry name" value="TNASE_3"/>
    <property type="match status" value="1"/>
</dbReference>
<dbReference type="OrthoDB" id="10023235at2759"/>
<dbReference type="SUPFAM" id="SSF63748">
    <property type="entry name" value="Tudor/PWWP/MBT"/>
    <property type="match status" value="1"/>
</dbReference>
<dbReference type="InterPro" id="IPR047386">
    <property type="entry name" value="Tudor_TDRD11"/>
</dbReference>
<dbReference type="GO" id="GO:0004518">
    <property type="term" value="F:nuclease activity"/>
    <property type="evidence" value="ECO:0007669"/>
    <property type="project" value="TreeGrafter"/>
</dbReference>
<dbReference type="InterPro" id="IPR035437">
    <property type="entry name" value="SNase_OB-fold_sf"/>
</dbReference>
<dbReference type="InterPro" id="IPR016071">
    <property type="entry name" value="Staphylococal_nuclease_OB-fold"/>
</dbReference>
<organism evidence="4">
    <name type="scientific">Oppiella nova</name>
    <dbReference type="NCBI Taxonomy" id="334625"/>
    <lineage>
        <taxon>Eukaryota</taxon>
        <taxon>Metazoa</taxon>
        <taxon>Ecdysozoa</taxon>
        <taxon>Arthropoda</taxon>
        <taxon>Chelicerata</taxon>
        <taxon>Arachnida</taxon>
        <taxon>Acari</taxon>
        <taxon>Acariformes</taxon>
        <taxon>Sarcoptiformes</taxon>
        <taxon>Oribatida</taxon>
        <taxon>Brachypylina</taxon>
        <taxon>Oppioidea</taxon>
        <taxon>Oppiidae</taxon>
        <taxon>Oppiella</taxon>
    </lineage>
</organism>
<dbReference type="SMART" id="SM00333">
    <property type="entry name" value="TUDOR"/>
    <property type="match status" value="1"/>
</dbReference>
<dbReference type="SMART" id="SM00318">
    <property type="entry name" value="SNc"/>
    <property type="match status" value="1"/>
</dbReference>
<proteinExistence type="predicted"/>
<dbReference type="InterPro" id="IPR023198">
    <property type="entry name" value="PGP-like_dom2"/>
</dbReference>
<dbReference type="GO" id="GO:0003723">
    <property type="term" value="F:RNA binding"/>
    <property type="evidence" value="ECO:0007669"/>
    <property type="project" value="TreeGrafter"/>
</dbReference>
<dbReference type="Proteomes" id="UP000728032">
    <property type="component" value="Unassembled WGS sequence"/>
</dbReference>
<dbReference type="PROSITE" id="PS50304">
    <property type="entry name" value="TUDOR"/>
    <property type="match status" value="1"/>
</dbReference>
<feature type="domain" description="Tudor" evidence="2">
    <location>
        <begin position="319"/>
        <end position="378"/>
    </location>
</feature>
<dbReference type="GO" id="GO:0005634">
    <property type="term" value="C:nucleus"/>
    <property type="evidence" value="ECO:0007669"/>
    <property type="project" value="TreeGrafter"/>
</dbReference>
<evidence type="ECO:0000313" key="5">
    <source>
        <dbReference type="Proteomes" id="UP000728032"/>
    </source>
</evidence>
<reference evidence="4" key="1">
    <citation type="submission" date="2020-11" db="EMBL/GenBank/DDBJ databases">
        <authorList>
            <person name="Tran Van P."/>
        </authorList>
    </citation>
    <scope>NUCLEOTIDE SEQUENCE</scope>
</reference>
<dbReference type="Gene3D" id="1.10.150.240">
    <property type="entry name" value="Putative phosphatase, domain 2"/>
    <property type="match status" value="1"/>
</dbReference>
<dbReference type="AlphaFoldDB" id="A0A7R9ME29"/>
<dbReference type="Pfam" id="PF00567">
    <property type="entry name" value="TUDOR"/>
    <property type="match status" value="1"/>
</dbReference>
<keyword evidence="5" id="KW-1185">Reference proteome</keyword>
<dbReference type="InterPro" id="IPR023214">
    <property type="entry name" value="HAD_sf"/>
</dbReference>
<dbReference type="Gene3D" id="3.40.50.1000">
    <property type="entry name" value="HAD superfamily/HAD-like"/>
    <property type="match status" value="1"/>
</dbReference>
<dbReference type="FunFam" id="2.30.30.140:FF:000018">
    <property type="entry name" value="Serine/threonine-protein kinase 31"/>
    <property type="match status" value="1"/>
</dbReference>
<gene>
    <name evidence="4" type="ORF">ONB1V03_LOCUS15119</name>
</gene>
<evidence type="ECO:0000256" key="1">
    <source>
        <dbReference type="ARBA" id="ARBA00017230"/>
    </source>
</evidence>
<evidence type="ECO:0000313" key="4">
    <source>
        <dbReference type="EMBL" id="CAD7658498.1"/>
    </source>
</evidence>
<dbReference type="SUPFAM" id="SSF50199">
    <property type="entry name" value="Staphylococcal nuclease"/>
    <property type="match status" value="2"/>
</dbReference>
<dbReference type="Pfam" id="PF00565">
    <property type="entry name" value="SNase"/>
    <property type="match status" value="2"/>
</dbReference>
<name>A0A7R9ME29_9ACAR</name>
<dbReference type="InterPro" id="IPR036412">
    <property type="entry name" value="HAD-like_sf"/>
</dbReference>
<dbReference type="GO" id="GO:0005829">
    <property type="term" value="C:cytosol"/>
    <property type="evidence" value="ECO:0007669"/>
    <property type="project" value="TreeGrafter"/>
</dbReference>
<dbReference type="Gene3D" id="2.40.50.90">
    <property type="match status" value="3"/>
</dbReference>
<protein>
    <recommendedName>
        <fullName evidence="1">Staphylococcal nuclease domain-containing protein 1</fullName>
    </recommendedName>
</protein>
<sequence>DNFAEKTCCTVILDTNINIGEALISKGLATVVKYRPDDDARASAYDSFLAAESKAQKSNKGIHSDNKDAGIVRIVDLSTDQSKAKQYLPFLLRNQSARKEASVEFVFPSSSKLKLFVPKENCLLNLILVGISSPKNNELIGSEAHNFVKQRIHQKDVQMSIEAIDKVGNFIGWLYFEHNNTQHNLAVELIRNGYASVRDINKSNELNAAEAEAKRQKLGVWKDYKEEEHNEALEEAITEELNEKESSDLAHRKKVIVTNISSGLSSFHAQYVDDGPKLEELGLSSFHAQYVDDGPKLEELLTELREELTANPPLPGAYKPSKGDLVVAKFSVDQLWYRAKIEKIVSNNEIQVLYVDYGNRETVNSRNIAAMPSSKFSGPSPAAKEYALAFVRLDTDPDFVDEVRNAFSDETADRVLLLKSEYKDASGLEAVTLVDEETKKDIVLQLVSDGLFFVDFNAGQRSNRVANIAQILDKEAVRKRWIEANGKEPTTEDVQRMHDNFIPQVLSSLTKYSNVIEGVADVVKRLKRAPFSLKIGSTTGYPKEVLKILLQASSTQGFIPDASVCLEEVPEANPSQPSPAPLWLCAIRLGLSPIEFKVDDSVNGIAEGLLAGVWTVGIAKTSSYVGLNEQQLDELKSAELRMRLQRAYDALSGSGAHYVIDTIADLPVVIDDINRRLANGEKP</sequence>
<dbReference type="GO" id="GO:0006402">
    <property type="term" value="P:mRNA catabolic process"/>
    <property type="evidence" value="ECO:0007669"/>
    <property type="project" value="TreeGrafter"/>
</dbReference>
<dbReference type="EMBL" id="OC929944">
    <property type="protein sequence ID" value="CAD7658498.1"/>
    <property type="molecule type" value="Genomic_DNA"/>
</dbReference>
<dbReference type="InterPro" id="IPR002999">
    <property type="entry name" value="Tudor"/>
</dbReference>
<evidence type="ECO:0000259" key="3">
    <source>
        <dbReference type="PROSITE" id="PS50830"/>
    </source>
</evidence>
<dbReference type="EMBL" id="CAJPVJ010015119">
    <property type="protein sequence ID" value="CAG2175684.1"/>
    <property type="molecule type" value="Genomic_DNA"/>
</dbReference>
<dbReference type="PANTHER" id="PTHR12302:SF2">
    <property type="entry name" value="STAPHYLOCOCCAL NUCLEASE DOMAIN-CONTAINING PROTEIN 1"/>
    <property type="match status" value="1"/>
</dbReference>
<dbReference type="CDD" id="cd20433">
    <property type="entry name" value="Tudor_TDRD11"/>
    <property type="match status" value="1"/>
</dbReference>
<feature type="domain" description="TNase-like" evidence="3">
    <location>
        <begin position="65"/>
        <end position="223"/>
    </location>
</feature>
<accession>A0A7R9ME29</accession>